<reference evidence="2 3" key="1">
    <citation type="journal article" date="2019" name="Genome Biol. Evol.">
        <title>Day and night: Metabolic profiles and evolutionary relationships of six axenic non-marine cyanobacteria.</title>
        <authorList>
            <person name="Will S.E."/>
            <person name="Henke P."/>
            <person name="Boedeker C."/>
            <person name="Huang S."/>
            <person name="Brinkmann H."/>
            <person name="Rohde M."/>
            <person name="Jarek M."/>
            <person name="Friedl T."/>
            <person name="Seufert S."/>
            <person name="Schumacher M."/>
            <person name="Overmann J."/>
            <person name="Neumann-Schaal M."/>
            <person name="Petersen J."/>
        </authorList>
    </citation>
    <scope>NUCLEOTIDE SEQUENCE [LARGE SCALE GENOMIC DNA]</scope>
    <source>
        <strain evidence="2 3">SAG 39.79</strain>
    </source>
</reference>
<dbReference type="AlphaFoldDB" id="A0AB37UAK6"/>
<feature type="region of interest" description="Disordered" evidence="1">
    <location>
        <begin position="72"/>
        <end position="91"/>
    </location>
</feature>
<name>A0AB37UAK6_9CYAN</name>
<dbReference type="Proteomes" id="UP000282574">
    <property type="component" value="Unassembled WGS sequence"/>
</dbReference>
<comment type="caution">
    <text evidence="2">The sequence shown here is derived from an EMBL/GenBank/DDBJ whole genome shotgun (WGS) entry which is preliminary data.</text>
</comment>
<gene>
    <name evidence="2" type="ORF">DSM107010_61340</name>
</gene>
<accession>A0AB37UAK6</accession>
<proteinExistence type="predicted"/>
<dbReference type="EMBL" id="RSCK01000102">
    <property type="protein sequence ID" value="RUT02997.1"/>
    <property type="molecule type" value="Genomic_DNA"/>
</dbReference>
<evidence type="ECO:0000313" key="2">
    <source>
        <dbReference type="EMBL" id="RUT02997.1"/>
    </source>
</evidence>
<evidence type="ECO:0000256" key="1">
    <source>
        <dbReference type="SAM" id="MobiDB-lite"/>
    </source>
</evidence>
<keyword evidence="3" id="KW-1185">Reference proteome</keyword>
<evidence type="ECO:0000313" key="3">
    <source>
        <dbReference type="Proteomes" id="UP000282574"/>
    </source>
</evidence>
<sequence>MWSAGTTYGTPPLRLSLQGARHHLETFTTALLTASSTQRDQIYRSLLKVIVHKSVPNRPGRAEPRVRKRRFQAYPLMKKPRRELRRQLQTA</sequence>
<organism evidence="2 3">
    <name type="scientific">Chroococcidiopsis cubana SAG 39.79</name>
    <dbReference type="NCBI Taxonomy" id="388085"/>
    <lineage>
        <taxon>Bacteria</taxon>
        <taxon>Bacillati</taxon>
        <taxon>Cyanobacteriota</taxon>
        <taxon>Cyanophyceae</taxon>
        <taxon>Chroococcidiopsidales</taxon>
        <taxon>Chroococcidiopsidaceae</taxon>
        <taxon>Chroococcidiopsis</taxon>
    </lineage>
</organism>
<protein>
    <submittedName>
        <fullName evidence="2">Uncharacterized protein</fullName>
    </submittedName>
</protein>